<gene>
    <name evidence="3" type="ORF">BDZ94DRAFT_888808</name>
</gene>
<keyword evidence="2" id="KW-0812">Transmembrane</keyword>
<comment type="caution">
    <text evidence="3">The sequence shown here is derived from an EMBL/GenBank/DDBJ whole genome shotgun (WGS) entry which is preliminary data.</text>
</comment>
<feature type="transmembrane region" description="Helical" evidence="2">
    <location>
        <begin position="148"/>
        <end position="170"/>
    </location>
</feature>
<feature type="transmembrane region" description="Helical" evidence="2">
    <location>
        <begin position="587"/>
        <end position="609"/>
    </location>
</feature>
<proteinExistence type="predicted"/>
<accession>A0A9P5Y3J6</accession>
<dbReference type="EMBL" id="MU150295">
    <property type="protein sequence ID" value="KAF9460651.1"/>
    <property type="molecule type" value="Genomic_DNA"/>
</dbReference>
<dbReference type="PANTHER" id="PTHR37544">
    <property type="entry name" value="SPRAY-RELATED"/>
    <property type="match status" value="1"/>
</dbReference>
<dbReference type="InterPro" id="IPR021840">
    <property type="entry name" value="DUF3433"/>
</dbReference>
<evidence type="ECO:0000313" key="3">
    <source>
        <dbReference type="EMBL" id="KAF9460651.1"/>
    </source>
</evidence>
<evidence type="ECO:0000256" key="1">
    <source>
        <dbReference type="SAM" id="MobiDB-lite"/>
    </source>
</evidence>
<feature type="compositionally biased region" description="Polar residues" evidence="1">
    <location>
        <begin position="691"/>
        <end position="719"/>
    </location>
</feature>
<evidence type="ECO:0000256" key="2">
    <source>
        <dbReference type="SAM" id="Phobius"/>
    </source>
</evidence>
<keyword evidence="2" id="KW-0472">Membrane</keyword>
<evidence type="ECO:0000313" key="4">
    <source>
        <dbReference type="Proteomes" id="UP000807353"/>
    </source>
</evidence>
<dbReference type="Proteomes" id="UP000807353">
    <property type="component" value="Unassembled WGS sequence"/>
</dbReference>
<dbReference type="AlphaFoldDB" id="A0A9P5Y3J6"/>
<dbReference type="Pfam" id="PF11915">
    <property type="entry name" value="DUF3433"/>
    <property type="match status" value="1"/>
</dbReference>
<dbReference type="OrthoDB" id="3248909at2759"/>
<sequence length="726" mass="80597">MPTPGHCFRIYIKCVFTHTLKRIESNRSVISDMTIVSPGGTITTIDRPLTDTTTLPVALPPSPPEGVNDRSYNGRKRGSKVIPPILISTNKPYYDSPPSTPSQKLLPLDTPPPVQFATYPDHEIKSPPSSVESSRLEKDWVPCALRSWFWVPLVLIMAATGIGLEVALYFSNKNQGWPSLEMENQSALNYTLPPVAIAAVLVTLWANTDLEIKRLQPYIDLIHGDSPPHRSLLLDYTRINNFLVWSNAASNKHYLVTVASLMVIISLMLQPLASALLSVRDTWVQEPDISLKSLQSIGLNNDTHYRDLTSFLTAAGYASASVLYNLADPPFVNGTYTIANFQLPMNSVTNGTVFANTTAIKSETNCRPVKVNRVQRTDVPGWINTASLDGCSSTWLVDKSVPTLFGTNTPTCNPEQLPEYGPVIFWFFDYEPEIMASATFCYPSITLWDVNVSIDLASGNVTDVKEIRPFTSQSNFSSYAGNITGTPLNGRAYNGIYLNFTQDNEFISGRRNATRLQLPAAVYHSAQMSEGGTVGSYHADTFFQWTNQVYTMYLSLVARAVYFLDVEEPLTVQLKTFKKRVWLSDTAVHLLSGVILLLASLGTIVHLLHRLDRRGLRLRHEPGTIASAVSIGAQTGMGALLSGMQDSRDISQALEGKKFRIHPETMKIVMEGEEGYEYAESPEQRRGSIFASFQSQRRPNPQFSRIPSNSTTQRSNSSFGEYHDLL</sequence>
<name>A0A9P5Y3J6_9AGAR</name>
<protein>
    <submittedName>
        <fullName evidence="3">Uncharacterized protein</fullName>
    </submittedName>
</protein>
<keyword evidence="4" id="KW-1185">Reference proteome</keyword>
<feature type="region of interest" description="Disordered" evidence="1">
    <location>
        <begin position="689"/>
        <end position="726"/>
    </location>
</feature>
<feature type="region of interest" description="Disordered" evidence="1">
    <location>
        <begin position="52"/>
        <end position="78"/>
    </location>
</feature>
<feature type="transmembrane region" description="Helical" evidence="2">
    <location>
        <begin position="190"/>
        <end position="207"/>
    </location>
</feature>
<keyword evidence="2" id="KW-1133">Transmembrane helix</keyword>
<organism evidence="3 4">
    <name type="scientific">Collybia nuda</name>
    <dbReference type="NCBI Taxonomy" id="64659"/>
    <lineage>
        <taxon>Eukaryota</taxon>
        <taxon>Fungi</taxon>
        <taxon>Dikarya</taxon>
        <taxon>Basidiomycota</taxon>
        <taxon>Agaricomycotina</taxon>
        <taxon>Agaricomycetes</taxon>
        <taxon>Agaricomycetidae</taxon>
        <taxon>Agaricales</taxon>
        <taxon>Tricholomatineae</taxon>
        <taxon>Clitocybaceae</taxon>
        <taxon>Collybia</taxon>
    </lineage>
</organism>
<dbReference type="PANTHER" id="PTHR37544:SF3">
    <property type="entry name" value="SPRAY"/>
    <property type="match status" value="1"/>
</dbReference>
<reference evidence="3" key="1">
    <citation type="submission" date="2020-11" db="EMBL/GenBank/DDBJ databases">
        <authorList>
            <consortium name="DOE Joint Genome Institute"/>
            <person name="Ahrendt S."/>
            <person name="Riley R."/>
            <person name="Andreopoulos W."/>
            <person name="Labutti K."/>
            <person name="Pangilinan J."/>
            <person name="Ruiz-Duenas F.J."/>
            <person name="Barrasa J.M."/>
            <person name="Sanchez-Garcia M."/>
            <person name="Camarero S."/>
            <person name="Miyauchi S."/>
            <person name="Serrano A."/>
            <person name="Linde D."/>
            <person name="Babiker R."/>
            <person name="Drula E."/>
            <person name="Ayuso-Fernandez I."/>
            <person name="Pacheco R."/>
            <person name="Padilla G."/>
            <person name="Ferreira P."/>
            <person name="Barriuso J."/>
            <person name="Kellner H."/>
            <person name="Castanera R."/>
            <person name="Alfaro M."/>
            <person name="Ramirez L."/>
            <person name="Pisabarro A.G."/>
            <person name="Kuo A."/>
            <person name="Tritt A."/>
            <person name="Lipzen A."/>
            <person name="He G."/>
            <person name="Yan M."/>
            <person name="Ng V."/>
            <person name="Cullen D."/>
            <person name="Martin F."/>
            <person name="Rosso M.-N."/>
            <person name="Henrissat B."/>
            <person name="Hibbett D."/>
            <person name="Martinez A.T."/>
            <person name="Grigoriev I.V."/>
        </authorList>
    </citation>
    <scope>NUCLEOTIDE SEQUENCE</scope>
    <source>
        <strain evidence="3">CBS 247.69</strain>
    </source>
</reference>
<feature type="transmembrane region" description="Helical" evidence="2">
    <location>
        <begin position="254"/>
        <end position="277"/>
    </location>
</feature>